<keyword evidence="2 5" id="KW-0489">Methyltransferase</keyword>
<dbReference type="PRINTS" id="PR00105">
    <property type="entry name" value="C5METTRFRASE"/>
</dbReference>
<feature type="compositionally biased region" description="Polar residues" evidence="6">
    <location>
        <begin position="676"/>
        <end position="699"/>
    </location>
</feature>
<name>A0AA39WI55_9PEZI</name>
<dbReference type="GO" id="GO:0032259">
    <property type="term" value="P:methylation"/>
    <property type="evidence" value="ECO:0007669"/>
    <property type="project" value="UniProtKB-KW"/>
</dbReference>
<dbReference type="PANTHER" id="PTHR10629">
    <property type="entry name" value="CYTOSINE-SPECIFIC METHYLTRANSFERASE"/>
    <property type="match status" value="1"/>
</dbReference>
<evidence type="ECO:0000256" key="3">
    <source>
        <dbReference type="ARBA" id="ARBA00022679"/>
    </source>
</evidence>
<sequence length="727" mass="82730">MADIWYPSASRKRQYVVIDADNYDDDDNDNDEGLSPQEDGCIDLTQPDEEESPPKRARSWKDARQPFNISREDYEIRLEEQEDECPQFLGQVIDLTGDDPPLLPRNRHSSSGNSRRSTPRSMGKTINQYRMDNGLLLKPGMTIELKEYLGHFKIKFLKIHSIIFLENDKKPTLRGWSYARNRSLRFLLERKLNEVCMIVRLDDLDPRPWQEQALMDLKLKWISGKRELRTTNESFPLHRYPFKEYEDMGADWVKQNSRLVCRYRFEEYYSVHGPSNRQEEKPREWAFVRMAHQDADPNFRHSDEEVLRGWRWSKTPEVAVDLDGDGPGSVLPSTRYRYSAGDVFAGAGGASRGIKSAGLDLVFAIDNWADAAATLRRNFHKTKVYKKSVSDVIIDKDVRHRVDILHLSPPCQPYSPAHTRVGKNDDINTAALYSCTELVDKFRPRLFTLEQTYGILHAKSESYFKSLVRGFTTHGYSVRWKVAHLANYGLAQPRKRLIMIGAGPGDKLPPFPPPTHHKDGINGLKPWETVTRALSHLSEAPDGPYHQPANYVFNTPRAPWNPDKILSHTITCCGTLDYHWDGERAFTPLELAALQGFPQRHKFVGTNTSVKKQIGNAFPSSVVKILYRHLAAWLDKQDRPDHHSDDLTVVGARSARDINGNSVLDNSSPLRLGSEGNDSSQADNSDVEIQSDSSVTVTGSPEPWPRRPSCRPTTAPPTGSEYDPVVL</sequence>
<keyword evidence="4 5" id="KW-0949">S-adenosyl-L-methionine</keyword>
<feature type="region of interest" description="Disordered" evidence="6">
    <location>
        <begin position="20"/>
        <end position="64"/>
    </location>
</feature>
<evidence type="ECO:0000256" key="4">
    <source>
        <dbReference type="ARBA" id="ARBA00022691"/>
    </source>
</evidence>
<dbReference type="PROSITE" id="PS51679">
    <property type="entry name" value="SAM_MT_C5"/>
    <property type="match status" value="1"/>
</dbReference>
<keyword evidence="8" id="KW-1185">Reference proteome</keyword>
<comment type="caution">
    <text evidence="7">The sequence shown here is derived from an EMBL/GenBank/DDBJ whole genome shotgun (WGS) entry which is preliminary data.</text>
</comment>
<comment type="similarity">
    <text evidence="5">Belongs to the class I-like SAM-binding methyltransferase superfamily. C5-methyltransferase family.</text>
</comment>
<dbReference type="InterPro" id="IPR050390">
    <property type="entry name" value="C5-Methyltransferase"/>
</dbReference>
<dbReference type="SUPFAM" id="SSF53335">
    <property type="entry name" value="S-adenosyl-L-methionine-dependent methyltransferases"/>
    <property type="match status" value="1"/>
</dbReference>
<gene>
    <name evidence="7" type="ORF">B0T17DRAFT_497554</name>
</gene>
<feature type="region of interest" description="Disordered" evidence="6">
    <location>
        <begin position="658"/>
        <end position="727"/>
    </location>
</feature>
<feature type="region of interest" description="Disordered" evidence="6">
    <location>
        <begin position="96"/>
        <end position="124"/>
    </location>
</feature>
<dbReference type="GO" id="GO:0003886">
    <property type="term" value="F:DNA (cytosine-5-)-methyltransferase activity"/>
    <property type="evidence" value="ECO:0007669"/>
    <property type="project" value="UniProtKB-EC"/>
</dbReference>
<keyword evidence="3 5" id="KW-0808">Transferase</keyword>
<dbReference type="EMBL" id="JAULSR010000006">
    <property type="protein sequence ID" value="KAK0615809.1"/>
    <property type="molecule type" value="Genomic_DNA"/>
</dbReference>
<feature type="compositionally biased region" description="Acidic residues" evidence="6">
    <location>
        <begin position="21"/>
        <end position="32"/>
    </location>
</feature>
<dbReference type="Proteomes" id="UP001174934">
    <property type="component" value="Unassembled WGS sequence"/>
</dbReference>
<dbReference type="GO" id="GO:0044027">
    <property type="term" value="P:negative regulation of gene expression via chromosomal CpG island methylation"/>
    <property type="evidence" value="ECO:0007669"/>
    <property type="project" value="TreeGrafter"/>
</dbReference>
<dbReference type="EC" id="2.1.1.37" evidence="1"/>
<evidence type="ECO:0000256" key="5">
    <source>
        <dbReference type="PROSITE-ProRule" id="PRU01016"/>
    </source>
</evidence>
<dbReference type="Gene3D" id="3.90.120.10">
    <property type="entry name" value="DNA Methylase, subunit A, domain 2"/>
    <property type="match status" value="1"/>
</dbReference>
<dbReference type="GO" id="GO:0005634">
    <property type="term" value="C:nucleus"/>
    <property type="evidence" value="ECO:0007669"/>
    <property type="project" value="TreeGrafter"/>
</dbReference>
<accession>A0AA39WI55</accession>
<dbReference type="InterPro" id="IPR001525">
    <property type="entry name" value="C5_MeTfrase"/>
</dbReference>
<dbReference type="GO" id="GO:0003677">
    <property type="term" value="F:DNA binding"/>
    <property type="evidence" value="ECO:0007669"/>
    <property type="project" value="TreeGrafter"/>
</dbReference>
<organism evidence="7 8">
    <name type="scientific">Bombardia bombarda</name>
    <dbReference type="NCBI Taxonomy" id="252184"/>
    <lineage>
        <taxon>Eukaryota</taxon>
        <taxon>Fungi</taxon>
        <taxon>Dikarya</taxon>
        <taxon>Ascomycota</taxon>
        <taxon>Pezizomycotina</taxon>
        <taxon>Sordariomycetes</taxon>
        <taxon>Sordariomycetidae</taxon>
        <taxon>Sordariales</taxon>
        <taxon>Lasiosphaeriaceae</taxon>
        <taxon>Bombardia</taxon>
    </lineage>
</organism>
<protein>
    <recommendedName>
        <fullName evidence="1">DNA (cytosine-5-)-methyltransferase</fullName>
        <ecNumber evidence="1">2.1.1.37</ecNumber>
    </recommendedName>
</protein>
<evidence type="ECO:0000256" key="6">
    <source>
        <dbReference type="SAM" id="MobiDB-lite"/>
    </source>
</evidence>
<dbReference type="Pfam" id="PF00145">
    <property type="entry name" value="DNA_methylase"/>
    <property type="match status" value="2"/>
</dbReference>
<proteinExistence type="inferred from homology"/>
<feature type="active site" evidence="5">
    <location>
        <position position="411"/>
    </location>
</feature>
<dbReference type="Gene3D" id="3.40.50.150">
    <property type="entry name" value="Vaccinia Virus protein VP39"/>
    <property type="match status" value="1"/>
</dbReference>
<evidence type="ECO:0000256" key="2">
    <source>
        <dbReference type="ARBA" id="ARBA00022603"/>
    </source>
</evidence>
<evidence type="ECO:0000256" key="1">
    <source>
        <dbReference type="ARBA" id="ARBA00011975"/>
    </source>
</evidence>
<evidence type="ECO:0000313" key="8">
    <source>
        <dbReference type="Proteomes" id="UP001174934"/>
    </source>
</evidence>
<evidence type="ECO:0000313" key="7">
    <source>
        <dbReference type="EMBL" id="KAK0615809.1"/>
    </source>
</evidence>
<dbReference type="PANTHER" id="PTHR10629:SF52">
    <property type="entry name" value="DNA (CYTOSINE-5)-METHYLTRANSFERASE 1"/>
    <property type="match status" value="1"/>
</dbReference>
<dbReference type="InterPro" id="IPR029063">
    <property type="entry name" value="SAM-dependent_MTases_sf"/>
</dbReference>
<feature type="compositionally biased region" description="Low complexity" evidence="6">
    <location>
        <begin position="109"/>
        <end position="121"/>
    </location>
</feature>
<reference evidence="7" key="1">
    <citation type="submission" date="2023-06" db="EMBL/GenBank/DDBJ databases">
        <title>Genome-scale phylogeny and comparative genomics of the fungal order Sordariales.</title>
        <authorList>
            <consortium name="Lawrence Berkeley National Laboratory"/>
            <person name="Hensen N."/>
            <person name="Bonometti L."/>
            <person name="Westerberg I."/>
            <person name="Brannstrom I.O."/>
            <person name="Guillou S."/>
            <person name="Cros-Aarteil S."/>
            <person name="Calhoun S."/>
            <person name="Haridas S."/>
            <person name="Kuo A."/>
            <person name="Mondo S."/>
            <person name="Pangilinan J."/>
            <person name="Riley R."/>
            <person name="LaButti K."/>
            <person name="Andreopoulos B."/>
            <person name="Lipzen A."/>
            <person name="Chen C."/>
            <person name="Yanf M."/>
            <person name="Daum C."/>
            <person name="Ng V."/>
            <person name="Clum A."/>
            <person name="Steindorff A."/>
            <person name="Ohm R."/>
            <person name="Martin F."/>
            <person name="Silar P."/>
            <person name="Natvig D."/>
            <person name="Lalanne C."/>
            <person name="Gautier V."/>
            <person name="Ament-velasquez S.L."/>
            <person name="Kruys A."/>
            <person name="Hutchinson M.I."/>
            <person name="Powell A.J."/>
            <person name="Barry K."/>
            <person name="Miller A.N."/>
            <person name="Grigoriev I.V."/>
            <person name="Debuchy R."/>
            <person name="Gladieux P."/>
            <person name="Thoren M.H."/>
            <person name="Johannesson H."/>
        </authorList>
    </citation>
    <scope>NUCLEOTIDE SEQUENCE</scope>
    <source>
        <strain evidence="7">SMH3391-2</strain>
    </source>
</reference>
<dbReference type="AlphaFoldDB" id="A0AA39WI55"/>
<feature type="compositionally biased region" description="Polar residues" evidence="6">
    <location>
        <begin position="659"/>
        <end position="669"/>
    </location>
</feature>